<accession>A0A9P9L8X7</accession>
<protein>
    <submittedName>
        <fullName evidence="2">Uncharacterized protein</fullName>
    </submittedName>
</protein>
<reference evidence="2" key="1">
    <citation type="journal article" date="2021" name="Nat. Commun.">
        <title>Genetic determinants of endophytism in the Arabidopsis root mycobiome.</title>
        <authorList>
            <person name="Mesny F."/>
            <person name="Miyauchi S."/>
            <person name="Thiergart T."/>
            <person name="Pickel B."/>
            <person name="Atanasova L."/>
            <person name="Karlsson M."/>
            <person name="Huettel B."/>
            <person name="Barry K.W."/>
            <person name="Haridas S."/>
            <person name="Chen C."/>
            <person name="Bauer D."/>
            <person name="Andreopoulos W."/>
            <person name="Pangilinan J."/>
            <person name="LaButti K."/>
            <person name="Riley R."/>
            <person name="Lipzen A."/>
            <person name="Clum A."/>
            <person name="Drula E."/>
            <person name="Henrissat B."/>
            <person name="Kohler A."/>
            <person name="Grigoriev I.V."/>
            <person name="Martin F.M."/>
            <person name="Hacquard S."/>
        </authorList>
    </citation>
    <scope>NUCLEOTIDE SEQUENCE</scope>
    <source>
        <strain evidence="2">FSSC 5 MPI-SDFR-AT-0091</strain>
    </source>
</reference>
<comment type="caution">
    <text evidence="2">The sequence shown here is derived from an EMBL/GenBank/DDBJ whole genome shotgun (WGS) entry which is preliminary data.</text>
</comment>
<dbReference type="Proteomes" id="UP000736672">
    <property type="component" value="Unassembled WGS sequence"/>
</dbReference>
<keyword evidence="3" id="KW-1185">Reference proteome</keyword>
<feature type="region of interest" description="Disordered" evidence="1">
    <location>
        <begin position="1"/>
        <end position="44"/>
    </location>
</feature>
<organism evidence="2 3">
    <name type="scientific">Fusarium solani</name>
    <name type="common">Filamentous fungus</name>
    <dbReference type="NCBI Taxonomy" id="169388"/>
    <lineage>
        <taxon>Eukaryota</taxon>
        <taxon>Fungi</taxon>
        <taxon>Dikarya</taxon>
        <taxon>Ascomycota</taxon>
        <taxon>Pezizomycotina</taxon>
        <taxon>Sordariomycetes</taxon>
        <taxon>Hypocreomycetidae</taxon>
        <taxon>Hypocreales</taxon>
        <taxon>Nectriaceae</taxon>
        <taxon>Fusarium</taxon>
        <taxon>Fusarium solani species complex</taxon>
    </lineage>
</organism>
<feature type="region of interest" description="Disordered" evidence="1">
    <location>
        <begin position="186"/>
        <end position="206"/>
    </location>
</feature>
<dbReference type="AlphaFoldDB" id="A0A9P9L8X7"/>
<name>A0A9P9L8X7_FUSSL</name>
<evidence type="ECO:0000313" key="3">
    <source>
        <dbReference type="Proteomes" id="UP000736672"/>
    </source>
</evidence>
<sequence length="206" mass="22338">MTGGMRRLGGSTLSHSQPQRGSATGLHGPSSPLDPLTRSTGGSTRHAAAVDVDVDVDVVTEASTARHFFLLSLWSPCTPLQAAFGSLALSSLPHDTCLTCLLPGKPLPGRVTTQDRACMRQSLDPLVCSARRALTRRLNLPSRGVKEPLRKRVCPALHRCRSLTSSSQVLMTDLFEDLIPQGTRYIDDKGRREKKKRPLAYGTHSS</sequence>
<dbReference type="EMBL" id="JAGTJS010000001">
    <property type="protein sequence ID" value="KAH7275989.1"/>
    <property type="molecule type" value="Genomic_DNA"/>
</dbReference>
<evidence type="ECO:0000256" key="1">
    <source>
        <dbReference type="SAM" id="MobiDB-lite"/>
    </source>
</evidence>
<gene>
    <name evidence="2" type="ORF">B0J15DRAFT_30416</name>
</gene>
<proteinExistence type="predicted"/>
<evidence type="ECO:0000313" key="2">
    <source>
        <dbReference type="EMBL" id="KAH7275989.1"/>
    </source>
</evidence>
<feature type="compositionally biased region" description="Polar residues" evidence="1">
    <location>
        <begin position="11"/>
        <end position="22"/>
    </location>
</feature>